<evidence type="ECO:0000313" key="10">
    <source>
        <dbReference type="EnsemblMetazoa" id="GBRI026937-PA"/>
    </source>
</evidence>
<keyword evidence="5 6" id="KW-0378">Hydrolase</keyword>
<dbReference type="Proteomes" id="UP000091820">
    <property type="component" value="Unassembled WGS sequence"/>
</dbReference>
<dbReference type="Pfam" id="PF06441">
    <property type="entry name" value="EHN"/>
    <property type="match status" value="1"/>
</dbReference>
<feature type="active site" description="Nucleophile" evidence="7">
    <location>
        <position position="232"/>
    </location>
</feature>
<evidence type="ECO:0000256" key="3">
    <source>
        <dbReference type="ARBA" id="ARBA00010088"/>
    </source>
</evidence>
<evidence type="ECO:0000256" key="4">
    <source>
        <dbReference type="ARBA" id="ARBA00022797"/>
    </source>
</evidence>
<evidence type="ECO:0000256" key="7">
    <source>
        <dbReference type="PIRSR" id="PIRSR001112-1"/>
    </source>
</evidence>
<dbReference type="SUPFAM" id="SSF53474">
    <property type="entry name" value="alpha/beta-Hydrolases"/>
    <property type="match status" value="1"/>
</dbReference>
<dbReference type="EC" id="3.3.2.9" evidence="6"/>
<comment type="catalytic activity">
    <reaction evidence="1 6">
        <text>1-(4-methoxyphenyl)-N-methyl-N-[(3-methyloxetan-3-yl)methyl]methanamine + H2O = 2-{[(4-methoxybenzyl)(methyl)amino]methyl}-2-methylpropane-1,3-diol</text>
        <dbReference type="Rhea" id="RHEA:55764"/>
        <dbReference type="ChEBI" id="CHEBI:15377"/>
        <dbReference type="ChEBI" id="CHEBI:139161"/>
        <dbReference type="ChEBI" id="CHEBI:139164"/>
        <dbReference type="EC" id="3.3.2.9"/>
    </reaction>
</comment>
<keyword evidence="6 8" id="KW-0472">Membrane</keyword>
<evidence type="ECO:0000256" key="1">
    <source>
        <dbReference type="ARBA" id="ARBA00000221"/>
    </source>
</evidence>
<dbReference type="GO" id="GO:0005789">
    <property type="term" value="C:endoplasmic reticulum membrane"/>
    <property type="evidence" value="ECO:0007669"/>
    <property type="project" value="UniProtKB-SubCell"/>
</dbReference>
<feature type="transmembrane region" description="Helical" evidence="8">
    <location>
        <begin position="6"/>
        <end position="24"/>
    </location>
</feature>
<dbReference type="PANTHER" id="PTHR21661:SF35">
    <property type="entry name" value="EPOXIDE HYDROLASE"/>
    <property type="match status" value="1"/>
</dbReference>
<keyword evidence="11" id="KW-1185">Reference proteome</keyword>
<dbReference type="InterPro" id="IPR016292">
    <property type="entry name" value="Epoxide_hydrolase"/>
</dbReference>
<feature type="active site" description="Proton donor" evidence="7">
    <location>
        <position position="378"/>
    </location>
</feature>
<dbReference type="EnsemblMetazoa" id="GBRI026937-RA">
    <property type="protein sequence ID" value="GBRI026937-PA"/>
    <property type="gene ID" value="GBRI026937"/>
</dbReference>
<comment type="function">
    <text evidence="6">Catalyzes juvenile hormone hydrolysis.</text>
</comment>
<name>A0A1A9WPA7_9MUSC</name>
<organism evidence="10 11">
    <name type="scientific">Glossina brevipalpis</name>
    <dbReference type="NCBI Taxonomy" id="37001"/>
    <lineage>
        <taxon>Eukaryota</taxon>
        <taxon>Metazoa</taxon>
        <taxon>Ecdysozoa</taxon>
        <taxon>Arthropoda</taxon>
        <taxon>Hexapoda</taxon>
        <taxon>Insecta</taxon>
        <taxon>Pterygota</taxon>
        <taxon>Neoptera</taxon>
        <taxon>Endopterygota</taxon>
        <taxon>Diptera</taxon>
        <taxon>Brachycera</taxon>
        <taxon>Muscomorpha</taxon>
        <taxon>Hippoboscoidea</taxon>
        <taxon>Glossinidae</taxon>
        <taxon>Glossina</taxon>
    </lineage>
</organism>
<evidence type="ECO:0000256" key="2">
    <source>
        <dbReference type="ARBA" id="ARBA00004111"/>
    </source>
</evidence>
<keyword evidence="6" id="KW-0256">Endoplasmic reticulum</keyword>
<protein>
    <recommendedName>
        <fullName evidence="6">Epoxide hydrolase</fullName>
        <ecNumber evidence="6">3.3.2.9</ecNumber>
    </recommendedName>
</protein>
<dbReference type="PRINTS" id="PR00412">
    <property type="entry name" value="EPOXHYDRLASE"/>
</dbReference>
<evidence type="ECO:0000256" key="6">
    <source>
        <dbReference type="PIRNR" id="PIRNR001112"/>
    </source>
</evidence>
<dbReference type="STRING" id="37001.A0A1A9WPA7"/>
<dbReference type="InterPro" id="IPR029058">
    <property type="entry name" value="AB_hydrolase_fold"/>
</dbReference>
<dbReference type="GO" id="GO:0097176">
    <property type="term" value="P:epoxide metabolic process"/>
    <property type="evidence" value="ECO:0007669"/>
    <property type="project" value="TreeGrafter"/>
</dbReference>
<dbReference type="PANTHER" id="PTHR21661">
    <property type="entry name" value="EPOXIDE HYDROLASE 1-RELATED"/>
    <property type="match status" value="1"/>
</dbReference>
<dbReference type="AlphaFoldDB" id="A0A1A9WPA7"/>
<comment type="catalytic activity">
    <reaction evidence="6">
        <text>cis-stilbene oxide + H2O = (1R,2R)-hydrobenzoin</text>
        <dbReference type="Rhea" id="RHEA:23900"/>
        <dbReference type="ChEBI" id="CHEBI:15377"/>
        <dbReference type="ChEBI" id="CHEBI:50004"/>
        <dbReference type="ChEBI" id="CHEBI:50014"/>
        <dbReference type="EC" id="3.3.2.9"/>
    </reaction>
</comment>
<reference evidence="10" key="2">
    <citation type="submission" date="2020-05" db="UniProtKB">
        <authorList>
            <consortium name="EnsemblMetazoa"/>
        </authorList>
    </citation>
    <scope>IDENTIFICATION</scope>
    <source>
        <strain evidence="10">IAEA</strain>
    </source>
</reference>
<reference evidence="11" key="1">
    <citation type="submission" date="2014-03" db="EMBL/GenBank/DDBJ databases">
        <authorList>
            <person name="Aksoy S."/>
            <person name="Warren W."/>
            <person name="Wilson R.K."/>
        </authorList>
    </citation>
    <scope>NUCLEOTIDE SEQUENCE [LARGE SCALE GENOMIC DNA]</scope>
    <source>
        <strain evidence="11">IAEA</strain>
    </source>
</reference>
<dbReference type="Gene3D" id="3.40.50.1820">
    <property type="entry name" value="alpha/beta hydrolase"/>
    <property type="match status" value="1"/>
</dbReference>
<proteinExistence type="inferred from homology"/>
<dbReference type="InterPro" id="IPR010497">
    <property type="entry name" value="Epoxide_hydro_N"/>
</dbReference>
<keyword evidence="8" id="KW-0812">Transmembrane</keyword>
<dbReference type="GO" id="GO:0033961">
    <property type="term" value="F:cis-stilbene-oxide hydrolase activity"/>
    <property type="evidence" value="ECO:0007669"/>
    <property type="project" value="UniProtKB-UniRule"/>
</dbReference>
<evidence type="ECO:0000259" key="9">
    <source>
        <dbReference type="Pfam" id="PF06441"/>
    </source>
</evidence>
<keyword evidence="4 6" id="KW-0058">Aromatic hydrocarbons catabolism</keyword>
<comment type="similarity">
    <text evidence="3 6">Belongs to the peptidase S33 family.</text>
</comment>
<evidence type="ECO:0000313" key="11">
    <source>
        <dbReference type="Proteomes" id="UP000091820"/>
    </source>
</evidence>
<feature type="active site" description="Proton acceptor" evidence="7">
    <location>
        <position position="435"/>
    </location>
</feature>
<feature type="domain" description="Epoxide hydrolase N-terminal" evidence="9">
    <location>
        <begin position="55"/>
        <end position="166"/>
    </location>
</feature>
<evidence type="ECO:0000256" key="8">
    <source>
        <dbReference type="SAM" id="Phobius"/>
    </source>
</evidence>
<dbReference type="VEuPathDB" id="VectorBase:GBRI026937"/>
<keyword evidence="8" id="KW-1133">Transmembrane helix</keyword>
<dbReference type="InterPro" id="IPR000639">
    <property type="entry name" value="Epox_hydrolase-like"/>
</dbReference>
<comment type="subcellular location">
    <subcellularLocation>
        <location evidence="6">Endoplasmic reticulum membrane</location>
    </subcellularLocation>
    <subcellularLocation>
        <location evidence="2">Microsome membrane</location>
        <topology evidence="2">Single-pass membrane protein</topology>
    </subcellularLocation>
</comment>
<sequence>MGFTGSIIIVVISLGAAVLIKNYFSMSKHIQAPKLDLNKYWGPGSSTLYNESKIVKPYDITVKSELIEDLKAQLQRPLKLPEPLEGAGFEYGFNSYYLENVMKYWRNEYLPNWSKREALLKKFPHFQTEIQGLNVHFVHVKPKQTAGKTVLPLLLLHGWPGSVREFYEIIPLLTEPNDQNKYVFEVIAPSLPGYAWSQGPSKQNFGCAQAAVVLHKLMLRLGHNEFLIQGGDWGSIIGANMAALFSHNIIGYHSNMCGSMGPMTILKMITAHFMPSLFYDEQYKKFFKPLPELFSHLMAETGYLHIQATKPDTIGVSLSNNPVGLAAYILEKFSTWTNSKYKHLPDGGLTKRYTLDALLDNVMIYYVTNSITTSVRLYSEQFSRSQAELQLDRVAITVPTGCVRFRNELMHSTDSQLKERFLDLVHSTYHEDGGHFAAMELPKILYEDFIEFVKKLNI</sequence>
<dbReference type="PIRSF" id="PIRSF001112">
    <property type="entry name" value="Epoxide_hydrolase"/>
    <property type="match status" value="1"/>
</dbReference>
<accession>A0A1A9WPA7</accession>
<evidence type="ECO:0000256" key="5">
    <source>
        <dbReference type="ARBA" id="ARBA00022801"/>
    </source>
</evidence>